<organism evidence="7 8">
    <name type="scientific">Azospirillum thermophilum</name>
    <dbReference type="NCBI Taxonomy" id="2202148"/>
    <lineage>
        <taxon>Bacteria</taxon>
        <taxon>Pseudomonadati</taxon>
        <taxon>Pseudomonadota</taxon>
        <taxon>Alphaproteobacteria</taxon>
        <taxon>Rhodospirillales</taxon>
        <taxon>Azospirillaceae</taxon>
        <taxon>Azospirillum</taxon>
    </lineage>
</organism>
<dbReference type="SUPFAM" id="SSF53383">
    <property type="entry name" value="PLP-dependent transferases"/>
    <property type="match status" value="1"/>
</dbReference>
<dbReference type="InterPro" id="IPR051446">
    <property type="entry name" value="HTH_trans_reg/aminotransferase"/>
</dbReference>
<evidence type="ECO:0000256" key="5">
    <source>
        <dbReference type="ARBA" id="ARBA00023163"/>
    </source>
</evidence>
<keyword evidence="4" id="KW-0238">DNA-binding</keyword>
<dbReference type="CDD" id="cd07377">
    <property type="entry name" value="WHTH_GntR"/>
    <property type="match status" value="1"/>
</dbReference>
<accession>A0A2S2CT17</accession>
<name>A0A2S2CT17_9PROT</name>
<dbReference type="KEGG" id="azz:DEW08_16535"/>
<dbReference type="CDD" id="cd00609">
    <property type="entry name" value="AAT_like"/>
    <property type="match status" value="1"/>
</dbReference>
<gene>
    <name evidence="7" type="ORF">DEW08_16535</name>
</gene>
<evidence type="ECO:0000313" key="8">
    <source>
        <dbReference type="Proteomes" id="UP000245629"/>
    </source>
</evidence>
<sequence length="439" mass="46047">MDNPYIEGRTVAEIAASVERAIRDGRVGEGARLPPVREVADRLGVNRNTVATAYARLRDAGLITGSGRQGSIVCSIPAVDAYRPPIPSRARDLASGNVDPALLPDLTPHLAALALPPGGYEMAEDDPGLVGFARRAFRQDGIPAEAVAVVSGAMDGLERALRTHVRPGDTVAVEDPGYVSALLLIRALGLRAAPVPTDGEGMLPAPLEGALAAGARAVLLTPRAQNPTGACLSAERAARIAAVLNRHRGALLIEDDHAGPVAGAEAMTAAPPDGQARPWLVVRSVSKFLGPDLRVAVAAGDALTLARLRNHQALGPRWVSHLLQRLVGRVWTAPETAALVGRAAVRYAERRDGLLTALERRGIRAMGASGLHVWVPVQREAEVVQGMLARGWAVQAGEVFRLRSGPGIRIGIAGLAREEGETVAAALTEVLNPPRSIYA</sequence>
<evidence type="ECO:0000256" key="2">
    <source>
        <dbReference type="ARBA" id="ARBA00022898"/>
    </source>
</evidence>
<dbReference type="Pfam" id="PF00392">
    <property type="entry name" value="GntR"/>
    <property type="match status" value="1"/>
</dbReference>
<dbReference type="OrthoDB" id="9802328at2"/>
<dbReference type="InterPro" id="IPR015421">
    <property type="entry name" value="PyrdxlP-dep_Trfase_major"/>
</dbReference>
<keyword evidence="3" id="KW-0805">Transcription regulation</keyword>
<keyword evidence="5" id="KW-0804">Transcription</keyword>
<keyword evidence="2" id="KW-0663">Pyridoxal phosphate</keyword>
<evidence type="ECO:0000256" key="4">
    <source>
        <dbReference type="ARBA" id="ARBA00023125"/>
    </source>
</evidence>
<dbReference type="PANTHER" id="PTHR46577:SF2">
    <property type="entry name" value="TRANSCRIPTIONAL REGULATORY PROTEIN"/>
    <property type="match status" value="1"/>
</dbReference>
<dbReference type="InterPro" id="IPR000524">
    <property type="entry name" value="Tscrpt_reg_HTH_GntR"/>
</dbReference>
<dbReference type="SMART" id="SM00345">
    <property type="entry name" value="HTH_GNTR"/>
    <property type="match status" value="1"/>
</dbReference>
<dbReference type="Gene3D" id="3.40.640.10">
    <property type="entry name" value="Type I PLP-dependent aspartate aminotransferase-like (Major domain)"/>
    <property type="match status" value="1"/>
</dbReference>
<evidence type="ECO:0000256" key="3">
    <source>
        <dbReference type="ARBA" id="ARBA00023015"/>
    </source>
</evidence>
<dbReference type="PRINTS" id="PR00035">
    <property type="entry name" value="HTHGNTR"/>
</dbReference>
<proteinExistence type="inferred from homology"/>
<dbReference type="AlphaFoldDB" id="A0A2S2CT17"/>
<dbReference type="Gene3D" id="1.10.10.10">
    <property type="entry name" value="Winged helix-like DNA-binding domain superfamily/Winged helix DNA-binding domain"/>
    <property type="match status" value="1"/>
</dbReference>
<evidence type="ECO:0000259" key="6">
    <source>
        <dbReference type="PROSITE" id="PS50949"/>
    </source>
</evidence>
<dbReference type="PANTHER" id="PTHR46577">
    <property type="entry name" value="HTH-TYPE TRANSCRIPTIONAL REGULATORY PROTEIN GABR"/>
    <property type="match status" value="1"/>
</dbReference>
<dbReference type="GO" id="GO:0030170">
    <property type="term" value="F:pyridoxal phosphate binding"/>
    <property type="evidence" value="ECO:0007669"/>
    <property type="project" value="InterPro"/>
</dbReference>
<keyword evidence="8" id="KW-1185">Reference proteome</keyword>
<evidence type="ECO:0000313" key="7">
    <source>
        <dbReference type="EMBL" id="AWK87609.1"/>
    </source>
</evidence>
<dbReference type="InterPro" id="IPR036390">
    <property type="entry name" value="WH_DNA-bd_sf"/>
</dbReference>
<dbReference type="Proteomes" id="UP000245629">
    <property type="component" value="Chromosome 2"/>
</dbReference>
<feature type="domain" description="HTH gntR-type" evidence="6">
    <location>
        <begin position="8"/>
        <end position="76"/>
    </location>
</feature>
<reference evidence="8" key="1">
    <citation type="submission" date="2018-05" db="EMBL/GenBank/DDBJ databases">
        <title>Azospirillum thermophila sp. nov., a novel isolated from hot spring.</title>
        <authorList>
            <person name="Zhao Z."/>
        </authorList>
    </citation>
    <scope>NUCLEOTIDE SEQUENCE [LARGE SCALE GENOMIC DNA]</scope>
    <source>
        <strain evidence="8">CFH 70021</strain>
    </source>
</reference>
<evidence type="ECO:0000256" key="1">
    <source>
        <dbReference type="ARBA" id="ARBA00005384"/>
    </source>
</evidence>
<dbReference type="GO" id="GO:0003677">
    <property type="term" value="F:DNA binding"/>
    <property type="evidence" value="ECO:0007669"/>
    <property type="project" value="UniProtKB-KW"/>
</dbReference>
<dbReference type="EMBL" id="CP029353">
    <property type="protein sequence ID" value="AWK87609.1"/>
    <property type="molecule type" value="Genomic_DNA"/>
</dbReference>
<dbReference type="PROSITE" id="PS50949">
    <property type="entry name" value="HTH_GNTR"/>
    <property type="match status" value="1"/>
</dbReference>
<dbReference type="InterPro" id="IPR015424">
    <property type="entry name" value="PyrdxlP-dep_Trfase"/>
</dbReference>
<dbReference type="SUPFAM" id="SSF46785">
    <property type="entry name" value="Winged helix' DNA-binding domain"/>
    <property type="match status" value="1"/>
</dbReference>
<dbReference type="RefSeq" id="WP_109328944.1">
    <property type="nucleotide sequence ID" value="NZ_CP029353.1"/>
</dbReference>
<dbReference type="Pfam" id="PF00155">
    <property type="entry name" value="Aminotran_1_2"/>
    <property type="match status" value="1"/>
</dbReference>
<protein>
    <submittedName>
        <fullName evidence="7">GntR family transcriptional regulator</fullName>
    </submittedName>
</protein>
<dbReference type="InterPro" id="IPR036388">
    <property type="entry name" value="WH-like_DNA-bd_sf"/>
</dbReference>
<dbReference type="InterPro" id="IPR004839">
    <property type="entry name" value="Aminotransferase_I/II_large"/>
</dbReference>
<dbReference type="GO" id="GO:0003700">
    <property type="term" value="F:DNA-binding transcription factor activity"/>
    <property type="evidence" value="ECO:0007669"/>
    <property type="project" value="InterPro"/>
</dbReference>
<comment type="similarity">
    <text evidence="1">In the C-terminal section; belongs to the class-I pyridoxal-phosphate-dependent aminotransferase family.</text>
</comment>